<comment type="caution">
    <text evidence="5">The sequence shown here is derived from an EMBL/GenBank/DDBJ whole genome shotgun (WGS) entry which is preliminary data.</text>
</comment>
<reference evidence="6" key="1">
    <citation type="submission" date="2023-07" db="EMBL/GenBank/DDBJ databases">
        <title>Structural and functional analysis of rice phyllospheric bacteria for their antimicrobial properties and defense elicitation against blast disease.</title>
        <authorList>
            <person name="Sahu K.P."/>
            <person name="Asharani P."/>
            <person name="Kumar M."/>
            <person name="Reddy B."/>
            <person name="Kumar A."/>
        </authorList>
    </citation>
    <scope>NUCLEOTIDE SEQUENCE [LARGE SCALE GENOMIC DNA]</scope>
    <source>
        <strain evidence="6">OsEp_Plm_30P10</strain>
    </source>
</reference>
<dbReference type="SMART" id="SM00342">
    <property type="entry name" value="HTH_ARAC"/>
    <property type="match status" value="1"/>
</dbReference>
<accession>A0ABU5LBT9</accession>
<dbReference type="InterPro" id="IPR011256">
    <property type="entry name" value="Reg_factor_effector_dom_sf"/>
</dbReference>
<dbReference type="SUPFAM" id="SSF46689">
    <property type="entry name" value="Homeodomain-like"/>
    <property type="match status" value="2"/>
</dbReference>
<organism evidence="5 6">
    <name type="scientific">Pantoea eucrina</name>
    <dbReference type="NCBI Taxonomy" id="472693"/>
    <lineage>
        <taxon>Bacteria</taxon>
        <taxon>Pseudomonadati</taxon>
        <taxon>Pseudomonadota</taxon>
        <taxon>Gammaproteobacteria</taxon>
        <taxon>Enterobacterales</taxon>
        <taxon>Erwiniaceae</taxon>
        <taxon>Pantoea</taxon>
    </lineage>
</organism>
<dbReference type="Proteomes" id="UP001288620">
    <property type="component" value="Unassembled WGS sequence"/>
</dbReference>
<dbReference type="InterPro" id="IPR020449">
    <property type="entry name" value="Tscrpt_reg_AraC-type_HTH"/>
</dbReference>
<dbReference type="InterPro" id="IPR018060">
    <property type="entry name" value="HTH_AraC"/>
</dbReference>
<gene>
    <name evidence="5" type="ORF">N4G40_03800</name>
</gene>
<sequence>MLSLTLKQQYISDLVDWIEANLTDDLNIDLITLKSGYSKWHMQRMFKEITGQTLAAYTRKRRLTLSAMALRLTHLPLIDIAVRFGFDNQQNFTRVFKSHFGLTPGAYRRVPELPMKHFHSRISSRRALTKARLTEKPAVQLIGDVVEWECRFGEYIEHHNHIVAQYTREFIAFAGQHAQRGWLGFQFGPGLHSADQQRISLFQALESQHADVLPRPVQNWTGEQGLYAEIDWQGAPEEINAFTAEMYYRHLPALQVARRPGKDLLKLDLLRSTPDVLHGTFYIPVSLGA</sequence>
<name>A0ABU5LBT9_9GAMM</name>
<keyword evidence="6" id="KW-1185">Reference proteome</keyword>
<evidence type="ECO:0000256" key="2">
    <source>
        <dbReference type="ARBA" id="ARBA00023125"/>
    </source>
</evidence>
<dbReference type="RefSeq" id="WP_322541517.1">
    <property type="nucleotide sequence ID" value="NZ_JAOBTT010000001.1"/>
</dbReference>
<dbReference type="PANTHER" id="PTHR47504:SF2">
    <property type="entry name" value="REGULATORY PROTEIN SOXS"/>
    <property type="match status" value="1"/>
</dbReference>
<dbReference type="PROSITE" id="PS00041">
    <property type="entry name" value="HTH_ARAC_FAMILY_1"/>
    <property type="match status" value="1"/>
</dbReference>
<evidence type="ECO:0000256" key="3">
    <source>
        <dbReference type="ARBA" id="ARBA00023163"/>
    </source>
</evidence>
<keyword evidence="1" id="KW-0805">Transcription regulation</keyword>
<dbReference type="PANTHER" id="PTHR47504">
    <property type="entry name" value="RIGHT ORIGIN-BINDING PROTEIN"/>
    <property type="match status" value="1"/>
</dbReference>
<dbReference type="EMBL" id="JAOBTT010000001">
    <property type="protein sequence ID" value="MDZ7277407.1"/>
    <property type="molecule type" value="Genomic_DNA"/>
</dbReference>
<dbReference type="Gene3D" id="3.20.80.10">
    <property type="entry name" value="Regulatory factor, effector binding domain"/>
    <property type="match status" value="1"/>
</dbReference>
<evidence type="ECO:0000313" key="6">
    <source>
        <dbReference type="Proteomes" id="UP001288620"/>
    </source>
</evidence>
<protein>
    <submittedName>
        <fullName evidence="5">Helix-turn-helix domain-containing protein</fullName>
    </submittedName>
</protein>
<evidence type="ECO:0000256" key="1">
    <source>
        <dbReference type="ARBA" id="ARBA00023015"/>
    </source>
</evidence>
<feature type="domain" description="HTH araC/xylS-type" evidence="4">
    <location>
        <begin position="12"/>
        <end position="110"/>
    </location>
</feature>
<dbReference type="InterPro" id="IPR050959">
    <property type="entry name" value="MarA-like"/>
</dbReference>
<dbReference type="PRINTS" id="PR00032">
    <property type="entry name" value="HTHARAC"/>
</dbReference>
<keyword evidence="2" id="KW-0238">DNA-binding</keyword>
<dbReference type="PROSITE" id="PS01124">
    <property type="entry name" value="HTH_ARAC_FAMILY_2"/>
    <property type="match status" value="1"/>
</dbReference>
<keyword evidence="3" id="KW-0804">Transcription</keyword>
<dbReference type="Gene3D" id="1.10.10.60">
    <property type="entry name" value="Homeodomain-like"/>
    <property type="match status" value="2"/>
</dbReference>
<dbReference type="InterPro" id="IPR009057">
    <property type="entry name" value="Homeodomain-like_sf"/>
</dbReference>
<proteinExistence type="predicted"/>
<evidence type="ECO:0000259" key="4">
    <source>
        <dbReference type="PROSITE" id="PS01124"/>
    </source>
</evidence>
<dbReference type="SUPFAM" id="SSF55136">
    <property type="entry name" value="Probable bacterial effector-binding domain"/>
    <property type="match status" value="1"/>
</dbReference>
<dbReference type="InterPro" id="IPR018062">
    <property type="entry name" value="HTH_AraC-typ_CS"/>
</dbReference>
<evidence type="ECO:0000313" key="5">
    <source>
        <dbReference type="EMBL" id="MDZ7277407.1"/>
    </source>
</evidence>
<dbReference type="Pfam" id="PF12833">
    <property type="entry name" value="HTH_18"/>
    <property type="match status" value="1"/>
</dbReference>